<accession>A0A1Y1IIB1</accession>
<dbReference type="AlphaFoldDB" id="A0A1Y1IIB1"/>
<evidence type="ECO:0000256" key="2">
    <source>
        <dbReference type="SAM" id="SignalP"/>
    </source>
</evidence>
<feature type="region of interest" description="Disordered" evidence="1">
    <location>
        <begin position="141"/>
        <end position="162"/>
    </location>
</feature>
<organism evidence="3 4">
    <name type="scientific">Klebsormidium nitens</name>
    <name type="common">Green alga</name>
    <name type="synonym">Ulothrix nitens</name>
    <dbReference type="NCBI Taxonomy" id="105231"/>
    <lineage>
        <taxon>Eukaryota</taxon>
        <taxon>Viridiplantae</taxon>
        <taxon>Streptophyta</taxon>
        <taxon>Klebsormidiophyceae</taxon>
        <taxon>Klebsormidiales</taxon>
        <taxon>Klebsormidiaceae</taxon>
        <taxon>Klebsormidium</taxon>
    </lineage>
</organism>
<evidence type="ECO:0000256" key="1">
    <source>
        <dbReference type="SAM" id="MobiDB-lite"/>
    </source>
</evidence>
<keyword evidence="2" id="KW-0732">Signal</keyword>
<dbReference type="EMBL" id="DF237450">
    <property type="protein sequence ID" value="GAQ89239.1"/>
    <property type="molecule type" value="Genomic_DNA"/>
</dbReference>
<reference evidence="3 4" key="1">
    <citation type="journal article" date="2014" name="Nat. Commun.">
        <title>Klebsormidium flaccidum genome reveals primary factors for plant terrestrial adaptation.</title>
        <authorList>
            <person name="Hori K."/>
            <person name="Maruyama F."/>
            <person name="Fujisawa T."/>
            <person name="Togashi T."/>
            <person name="Yamamoto N."/>
            <person name="Seo M."/>
            <person name="Sato S."/>
            <person name="Yamada T."/>
            <person name="Mori H."/>
            <person name="Tajima N."/>
            <person name="Moriyama T."/>
            <person name="Ikeuchi M."/>
            <person name="Watanabe M."/>
            <person name="Wada H."/>
            <person name="Kobayashi K."/>
            <person name="Saito M."/>
            <person name="Masuda T."/>
            <person name="Sasaki-Sekimoto Y."/>
            <person name="Mashiguchi K."/>
            <person name="Awai K."/>
            <person name="Shimojima M."/>
            <person name="Masuda S."/>
            <person name="Iwai M."/>
            <person name="Nobusawa T."/>
            <person name="Narise T."/>
            <person name="Kondo S."/>
            <person name="Saito H."/>
            <person name="Sato R."/>
            <person name="Murakawa M."/>
            <person name="Ihara Y."/>
            <person name="Oshima-Yamada Y."/>
            <person name="Ohtaka K."/>
            <person name="Satoh M."/>
            <person name="Sonobe K."/>
            <person name="Ishii M."/>
            <person name="Ohtani R."/>
            <person name="Kanamori-Sato M."/>
            <person name="Honoki R."/>
            <person name="Miyazaki D."/>
            <person name="Mochizuki H."/>
            <person name="Umetsu J."/>
            <person name="Higashi K."/>
            <person name="Shibata D."/>
            <person name="Kamiya Y."/>
            <person name="Sato N."/>
            <person name="Nakamura Y."/>
            <person name="Tabata S."/>
            <person name="Ida S."/>
            <person name="Kurokawa K."/>
            <person name="Ohta H."/>
        </authorList>
    </citation>
    <scope>NUCLEOTIDE SEQUENCE [LARGE SCALE GENOMIC DNA]</scope>
    <source>
        <strain evidence="3 4">NIES-2285</strain>
    </source>
</reference>
<gene>
    <name evidence="3" type="ORF">KFL_005010080</name>
</gene>
<evidence type="ECO:0000313" key="3">
    <source>
        <dbReference type="EMBL" id="GAQ89239.1"/>
    </source>
</evidence>
<evidence type="ECO:0008006" key="5">
    <source>
        <dbReference type="Google" id="ProtNLM"/>
    </source>
</evidence>
<name>A0A1Y1IIB1_KLENI</name>
<evidence type="ECO:0000313" key="4">
    <source>
        <dbReference type="Proteomes" id="UP000054558"/>
    </source>
</evidence>
<sequence>MARSIVALAVAVILAGSLVAPSNAQALYGVITQINYCVGNASVPTACPSMTPLFVALNVTARLQEAFLSEDTPSGSPLGAPAPAPTSPYAACYNTLTKDSFIDGINPALVLPMCNNTRCAAAAARVDTCITAVIDNIADPEASPAAAPSPSDAGEGSNNPDVSGSLTEFCASPVCISTAKALSPPSPPPPPGSAATLKMSVLGVATLSMIVVGAAL</sequence>
<proteinExistence type="predicted"/>
<dbReference type="Proteomes" id="UP000054558">
    <property type="component" value="Unassembled WGS sequence"/>
</dbReference>
<feature type="signal peptide" evidence="2">
    <location>
        <begin position="1"/>
        <end position="24"/>
    </location>
</feature>
<keyword evidence="4" id="KW-1185">Reference proteome</keyword>
<feature type="compositionally biased region" description="Low complexity" evidence="1">
    <location>
        <begin position="141"/>
        <end position="157"/>
    </location>
</feature>
<protein>
    <recommendedName>
        <fullName evidence="5">SPARK domain-containing protein</fullName>
    </recommendedName>
</protein>
<feature type="chain" id="PRO_5011965475" description="SPARK domain-containing protein" evidence="2">
    <location>
        <begin position="25"/>
        <end position="216"/>
    </location>
</feature>